<feature type="transmembrane region" description="Helical" evidence="1">
    <location>
        <begin position="221"/>
        <end position="247"/>
    </location>
</feature>
<feature type="transmembrane region" description="Helical" evidence="1">
    <location>
        <begin position="259"/>
        <end position="292"/>
    </location>
</feature>
<feature type="transmembrane region" description="Helical" evidence="1">
    <location>
        <begin position="312"/>
        <end position="336"/>
    </location>
</feature>
<dbReference type="SUPFAM" id="SSF51695">
    <property type="entry name" value="PLC-like phosphodiesterases"/>
    <property type="match status" value="1"/>
</dbReference>
<reference evidence="3" key="1">
    <citation type="submission" date="2022-10" db="EMBL/GenBank/DDBJ databases">
        <title>Vagococcus sp. isolated from poultry meat.</title>
        <authorList>
            <person name="Johansson P."/>
            <person name="Bjorkroth J."/>
        </authorList>
    </citation>
    <scope>NUCLEOTIDE SEQUENCE</scope>
    <source>
        <strain evidence="3">PNs007</strain>
    </source>
</reference>
<dbReference type="Proteomes" id="UP001147148">
    <property type="component" value="Unassembled WGS sequence"/>
</dbReference>
<keyword evidence="1" id="KW-1133">Transmembrane helix</keyword>
<dbReference type="Pfam" id="PF10110">
    <property type="entry name" value="GPDPase_memb"/>
    <property type="match status" value="1"/>
</dbReference>
<organism evidence="3 4">
    <name type="scientific">Vagococcus proximus</name>
    <dbReference type="NCBI Taxonomy" id="2991417"/>
    <lineage>
        <taxon>Bacteria</taxon>
        <taxon>Bacillati</taxon>
        <taxon>Bacillota</taxon>
        <taxon>Bacilli</taxon>
        <taxon>Lactobacillales</taxon>
        <taxon>Enterococcaceae</taxon>
        <taxon>Vagococcus</taxon>
    </lineage>
</organism>
<dbReference type="RefSeq" id="WP_275470520.1">
    <property type="nucleotide sequence ID" value="NZ_JAPDSH010000001.1"/>
</dbReference>
<evidence type="ECO:0000256" key="1">
    <source>
        <dbReference type="SAM" id="Phobius"/>
    </source>
</evidence>
<dbReference type="InterPro" id="IPR017946">
    <property type="entry name" value="PLC-like_Pdiesterase_TIM-brl"/>
</dbReference>
<dbReference type="EMBL" id="JAPDSH010000001">
    <property type="protein sequence ID" value="MDF0478861.1"/>
    <property type="molecule type" value="Genomic_DNA"/>
</dbReference>
<evidence type="ECO:0000259" key="2">
    <source>
        <dbReference type="PROSITE" id="PS51704"/>
    </source>
</evidence>
<keyword evidence="1" id="KW-0472">Membrane</keyword>
<dbReference type="PROSITE" id="PS51704">
    <property type="entry name" value="GP_PDE"/>
    <property type="match status" value="1"/>
</dbReference>
<dbReference type="PANTHER" id="PTHR46211:SF8">
    <property type="entry name" value="PHOSPHODIESTERASE"/>
    <property type="match status" value="1"/>
</dbReference>
<protein>
    <submittedName>
        <fullName evidence="3">Glycerophosphodiester phosphodiesterase</fullName>
    </submittedName>
</protein>
<sequence>MGEIVIHIKNSISRILTHKKTYLKSTIFLQGIRLLFVLPLLSSLFYLILNHLNISNLTDQTVTLFFKSPIALLLLAIWFLLIVYFIFYELGFYFLLGIRQRKGQDVSFKSLTVELLKKARYFLSTHFLIIGSYFLLVLPLASLGFKSELLKSIKIPDFIVDELFLTAKGKYLWFIVMFILAYLSMRLLYVVYYFVEESNRTLGEAISLSWKRSKHKFLKNMMTLLLVAAVISVLSLIAVLIIGLPLLASDILKPSLSPYVAGCVLTLMQMLLFFGGGLIQALIVNVVIETIIGKESESLEKERAYIKPKPALVIIGIVLFVGLSVVNMWSVTTLIYQPQTTMIAHRGLMKGGIENSIGSLEAAASSDVEMVEMDIQESKDGKFIVYHDTNLKRLTGTSKNTYDLNLEELTSYEMKQNGFTETIPDLASYIDRAKELGINLLVEVKPHGKESKEMVDNLINLLEEKKVATDYIVQSLDKDVLDEIKEKAPYIKTGYVIPLTIGHAPKSDHDIYVIEEFSVNEKLISEIEELDKEMFIWTVNKEELLKKYLNLNVDGIISNNADVGVIIRSDLEEEKPLYERVILMLENM</sequence>
<dbReference type="PANTHER" id="PTHR46211">
    <property type="entry name" value="GLYCEROPHOSPHORYL DIESTER PHOSPHODIESTERASE"/>
    <property type="match status" value="1"/>
</dbReference>
<feature type="transmembrane region" description="Helical" evidence="1">
    <location>
        <begin position="171"/>
        <end position="195"/>
    </location>
</feature>
<dbReference type="InterPro" id="IPR030395">
    <property type="entry name" value="GP_PDE_dom"/>
</dbReference>
<feature type="transmembrane region" description="Helical" evidence="1">
    <location>
        <begin position="27"/>
        <end position="49"/>
    </location>
</feature>
<dbReference type="Pfam" id="PF03009">
    <property type="entry name" value="GDPD"/>
    <property type="match status" value="1"/>
</dbReference>
<accession>A0ABT5WYP1</accession>
<feature type="transmembrane region" description="Helical" evidence="1">
    <location>
        <begin position="119"/>
        <end position="141"/>
    </location>
</feature>
<dbReference type="CDD" id="cd08579">
    <property type="entry name" value="GDPD_memb_like"/>
    <property type="match status" value="1"/>
</dbReference>
<evidence type="ECO:0000313" key="3">
    <source>
        <dbReference type="EMBL" id="MDF0478861.1"/>
    </source>
</evidence>
<dbReference type="InterPro" id="IPR018476">
    <property type="entry name" value="GlyceroP-diester-Pdiesterase_M"/>
</dbReference>
<feature type="transmembrane region" description="Helical" evidence="1">
    <location>
        <begin position="69"/>
        <end position="98"/>
    </location>
</feature>
<gene>
    <name evidence="3" type="ORF">OL233_01050</name>
</gene>
<keyword evidence="4" id="KW-1185">Reference proteome</keyword>
<proteinExistence type="predicted"/>
<keyword evidence="1" id="KW-0812">Transmembrane</keyword>
<dbReference type="Gene3D" id="3.20.20.190">
    <property type="entry name" value="Phosphatidylinositol (PI) phosphodiesterase"/>
    <property type="match status" value="1"/>
</dbReference>
<comment type="caution">
    <text evidence="3">The sequence shown here is derived from an EMBL/GenBank/DDBJ whole genome shotgun (WGS) entry which is preliminary data.</text>
</comment>
<evidence type="ECO:0000313" key="4">
    <source>
        <dbReference type="Proteomes" id="UP001147148"/>
    </source>
</evidence>
<name>A0ABT5WYP1_9ENTE</name>
<feature type="domain" description="GP-PDE" evidence="2">
    <location>
        <begin position="340"/>
        <end position="568"/>
    </location>
</feature>